<dbReference type="Proteomes" id="UP000189580">
    <property type="component" value="Chromosome c"/>
</dbReference>
<dbReference type="GO" id="GO:0006412">
    <property type="term" value="P:translation"/>
    <property type="evidence" value="ECO:0007669"/>
    <property type="project" value="UniProtKB-KW"/>
</dbReference>
<dbReference type="PANTHER" id="PTHR20982:SF3">
    <property type="entry name" value="MITOCHONDRIAL RIBOSOME RECYCLING FACTOR PSEUDO 1"/>
    <property type="match status" value="1"/>
</dbReference>
<comment type="similarity">
    <text evidence="1">Belongs to the RRF family.</text>
</comment>
<comment type="function">
    <text evidence="4">Necessary for protein synthesis in mitochondria. Functions as a ribosome recycling factor in mitochondria.</text>
</comment>
<dbReference type="Gene3D" id="1.10.132.20">
    <property type="entry name" value="Ribosome-recycling factor"/>
    <property type="match status" value="1"/>
</dbReference>
<dbReference type="GO" id="GO:0043023">
    <property type="term" value="F:ribosomal large subunit binding"/>
    <property type="evidence" value="ECO:0007669"/>
    <property type="project" value="TreeGrafter"/>
</dbReference>
<evidence type="ECO:0000256" key="5">
    <source>
        <dbReference type="ARBA" id="ARBA00033107"/>
    </source>
</evidence>
<evidence type="ECO:0000256" key="4">
    <source>
        <dbReference type="ARBA" id="ARBA00024909"/>
    </source>
</evidence>
<dbReference type="GO" id="GO:0005739">
    <property type="term" value="C:mitochondrion"/>
    <property type="evidence" value="ECO:0007669"/>
    <property type="project" value="TreeGrafter"/>
</dbReference>
<dbReference type="InterPro" id="IPR023584">
    <property type="entry name" value="Ribosome_recyc_fac_dom"/>
</dbReference>
<evidence type="ECO:0000256" key="1">
    <source>
        <dbReference type="ARBA" id="ARBA00005912"/>
    </source>
</evidence>
<gene>
    <name evidence="8" type="primary">RRF1</name>
    <name evidence="8" type="ORF">AWJ20_4355</name>
</gene>
<sequence length="246" mass="27365">MIRSFVVQQTRAISAVNAFSAARSFSSSQTVLKKAQKKAHKSAEPVDEAAGESVAPLDLDSLDAKYKKTLQVFNEKLKEIRTSKIDVSKFTSIPVTLQHGESHLLNEIATLQLRGNRLSIVVFDPKHVKYVSTSILSHLNITPQVDPKNNQTLLVSSDTDSGDDSSHESQILKEIKQLHDHFRNSPSKHSLSQIRAGGLSHLKRALKSKDIDKDSFRKQSERVEKAFKDYSDKLASAFKAAQNSSR</sequence>
<evidence type="ECO:0000313" key="8">
    <source>
        <dbReference type="EMBL" id="ANB11538.1"/>
    </source>
</evidence>
<name>A0A161HJE6_9ASCO</name>
<dbReference type="EMBL" id="CP014500">
    <property type="protein sequence ID" value="ANB11538.1"/>
    <property type="molecule type" value="Genomic_DNA"/>
</dbReference>
<feature type="region of interest" description="Disordered" evidence="6">
    <location>
        <begin position="148"/>
        <end position="168"/>
    </location>
</feature>
<dbReference type="InterPro" id="IPR036191">
    <property type="entry name" value="RRF_sf"/>
</dbReference>
<dbReference type="RefSeq" id="XP_018734015.1">
    <property type="nucleotide sequence ID" value="XM_018881422.1"/>
</dbReference>
<evidence type="ECO:0000256" key="2">
    <source>
        <dbReference type="ARBA" id="ARBA00020581"/>
    </source>
</evidence>
<feature type="domain" description="Ribosome recycling factor" evidence="7">
    <location>
        <begin position="73"/>
        <end position="243"/>
    </location>
</feature>
<evidence type="ECO:0000256" key="3">
    <source>
        <dbReference type="ARBA" id="ARBA00022917"/>
    </source>
</evidence>
<dbReference type="InterPro" id="IPR002661">
    <property type="entry name" value="Ribosome_recyc_fac"/>
</dbReference>
<dbReference type="AlphaFoldDB" id="A0A161HJE6"/>
<accession>A0A161HJE6</accession>
<organism evidence="8 9">
    <name type="scientific">Sugiyamaella lignohabitans</name>
    <dbReference type="NCBI Taxonomy" id="796027"/>
    <lineage>
        <taxon>Eukaryota</taxon>
        <taxon>Fungi</taxon>
        <taxon>Dikarya</taxon>
        <taxon>Ascomycota</taxon>
        <taxon>Saccharomycotina</taxon>
        <taxon>Dipodascomycetes</taxon>
        <taxon>Dipodascales</taxon>
        <taxon>Trichomonascaceae</taxon>
        <taxon>Sugiyamaella</taxon>
    </lineage>
</organism>
<dbReference type="Gene3D" id="3.30.1360.40">
    <property type="match status" value="1"/>
</dbReference>
<dbReference type="GeneID" id="30036478"/>
<dbReference type="SUPFAM" id="SSF55194">
    <property type="entry name" value="Ribosome recycling factor, RRF"/>
    <property type="match status" value="1"/>
</dbReference>
<proteinExistence type="inferred from homology"/>
<reference evidence="8 9" key="1">
    <citation type="submission" date="2016-02" db="EMBL/GenBank/DDBJ databases">
        <title>Complete genome sequence and transcriptome regulation of the pentose utilising yeast Sugiyamaella lignohabitans.</title>
        <authorList>
            <person name="Bellasio M."/>
            <person name="Peymann A."/>
            <person name="Valli M."/>
            <person name="Sipitzky M."/>
            <person name="Graf A."/>
            <person name="Sauer M."/>
            <person name="Marx H."/>
            <person name="Mattanovich D."/>
        </authorList>
    </citation>
    <scope>NUCLEOTIDE SEQUENCE [LARGE SCALE GENOMIC DNA]</scope>
    <source>
        <strain evidence="8 9">CBS 10342</strain>
    </source>
</reference>
<dbReference type="Pfam" id="PF01765">
    <property type="entry name" value="RRF"/>
    <property type="match status" value="1"/>
</dbReference>
<evidence type="ECO:0000259" key="7">
    <source>
        <dbReference type="Pfam" id="PF01765"/>
    </source>
</evidence>
<evidence type="ECO:0000313" key="9">
    <source>
        <dbReference type="Proteomes" id="UP000189580"/>
    </source>
</evidence>
<dbReference type="KEGG" id="slb:AWJ20_4355"/>
<evidence type="ECO:0000256" key="6">
    <source>
        <dbReference type="SAM" id="MobiDB-lite"/>
    </source>
</evidence>
<keyword evidence="3" id="KW-0648">Protein biosynthesis</keyword>
<dbReference type="OrthoDB" id="407355at2759"/>
<keyword evidence="9" id="KW-1185">Reference proteome</keyword>
<protein>
    <recommendedName>
        <fullName evidence="2">Ribosome-recycling factor, mitochondrial</fullName>
    </recommendedName>
    <alternativeName>
        <fullName evidence="5">Ribosome-releasing factor, mitochondrial</fullName>
    </alternativeName>
</protein>
<dbReference type="PANTHER" id="PTHR20982">
    <property type="entry name" value="RIBOSOME RECYCLING FACTOR"/>
    <property type="match status" value="1"/>
</dbReference>